<protein>
    <submittedName>
        <fullName evidence="1">Uncharacterized protein</fullName>
    </submittedName>
</protein>
<name>A0A8B3DJC0_VIBHA</name>
<dbReference type="EMBL" id="QOUW02000097">
    <property type="protein sequence ID" value="RIW08606.1"/>
    <property type="molecule type" value="Genomic_DNA"/>
</dbReference>
<sequence length="83" mass="9607">MNLNFYQVDTDTNDVWDTTADEPLLVMSDIRRTDIPALNEFLVLPVGVYLYRVMKIIRRIDEMQPETFTTTDIDIILTPAIAD</sequence>
<evidence type="ECO:0000313" key="2">
    <source>
        <dbReference type="Proteomes" id="UP000253437"/>
    </source>
</evidence>
<dbReference type="Proteomes" id="UP000253437">
    <property type="component" value="Unassembled WGS sequence"/>
</dbReference>
<proteinExistence type="predicted"/>
<reference evidence="1 2" key="1">
    <citation type="submission" date="2018-08" db="EMBL/GenBank/DDBJ databases">
        <title>Vibrio harveyi strains pathogenic to white snook Centropomus viridis Lockington (1877) and potential probiotic bacteria.</title>
        <authorList>
            <person name="Soto-Rodriguez S."/>
            <person name="Gomez-Gil B."/>
            <person name="Lozano-Olvera R."/>
        </authorList>
    </citation>
    <scope>NUCLEOTIDE SEQUENCE [LARGE SCALE GENOMIC DNA]</scope>
    <source>
        <strain evidence="1 2">CAIM 1508</strain>
    </source>
</reference>
<organism evidence="1 2">
    <name type="scientific">Vibrio harveyi</name>
    <name type="common">Beneckea harveyi</name>
    <dbReference type="NCBI Taxonomy" id="669"/>
    <lineage>
        <taxon>Bacteria</taxon>
        <taxon>Pseudomonadati</taxon>
        <taxon>Pseudomonadota</taxon>
        <taxon>Gammaproteobacteria</taxon>
        <taxon>Vibrionales</taxon>
        <taxon>Vibrionaceae</taxon>
        <taxon>Vibrio</taxon>
    </lineage>
</organism>
<accession>A0A8B3DJC0</accession>
<evidence type="ECO:0000313" key="1">
    <source>
        <dbReference type="EMBL" id="RIW08606.1"/>
    </source>
</evidence>
<dbReference type="RefSeq" id="WP_017190978.1">
    <property type="nucleotide sequence ID" value="NZ_CP118528.1"/>
</dbReference>
<comment type="caution">
    <text evidence="1">The sequence shown here is derived from an EMBL/GenBank/DDBJ whole genome shotgun (WGS) entry which is preliminary data.</text>
</comment>
<dbReference type="AlphaFoldDB" id="A0A8B3DJC0"/>
<gene>
    <name evidence="1" type="ORF">DS957_019900</name>
</gene>